<gene>
    <name evidence="1" type="ORF">ERS008198_03623</name>
</gene>
<protein>
    <submittedName>
        <fullName evidence="1">Uncharacterized protein</fullName>
    </submittedName>
</protein>
<proteinExistence type="predicted"/>
<name>A0A655DRN6_SALET</name>
<dbReference type="AlphaFoldDB" id="A0A655DRN6"/>
<accession>A0A655DRN6</accession>
<organism evidence="1 2">
    <name type="scientific">Salmonella enterica subsp. enterica serovar Bovismorbificans</name>
    <dbReference type="NCBI Taxonomy" id="58097"/>
    <lineage>
        <taxon>Bacteria</taxon>
        <taxon>Pseudomonadati</taxon>
        <taxon>Pseudomonadota</taxon>
        <taxon>Gammaproteobacteria</taxon>
        <taxon>Enterobacterales</taxon>
        <taxon>Enterobacteriaceae</taxon>
        <taxon>Salmonella</taxon>
    </lineage>
</organism>
<sequence>MFRGGRPETFRDNDQFRFLPRANQTVGILMMSKVRAARPPDKTNIREAAIHPIVLVKPTGVFQRLDNTRHRYFIYRIDPARDAPLHRG</sequence>
<evidence type="ECO:0000313" key="2">
    <source>
        <dbReference type="Proteomes" id="UP000041314"/>
    </source>
</evidence>
<evidence type="ECO:0000313" key="1">
    <source>
        <dbReference type="EMBL" id="CNU80975.1"/>
    </source>
</evidence>
<reference evidence="1 2" key="1">
    <citation type="submission" date="2015-03" db="EMBL/GenBank/DDBJ databases">
        <authorList>
            <consortium name="Pathogen Informatics"/>
        </authorList>
    </citation>
    <scope>NUCLEOTIDE SEQUENCE [LARGE SCALE GENOMIC DNA]</scope>
    <source>
        <strain evidence="1 2">A1104</strain>
    </source>
</reference>
<dbReference type="EMBL" id="CQPA01000036">
    <property type="protein sequence ID" value="CNU80975.1"/>
    <property type="molecule type" value="Genomic_DNA"/>
</dbReference>
<dbReference type="Proteomes" id="UP000041314">
    <property type="component" value="Unassembled WGS sequence"/>
</dbReference>